<dbReference type="PANTHER" id="PTHR30294">
    <property type="entry name" value="MEMBRANE COMPONENT OF ABC TRANSPORTER YHHJ-RELATED"/>
    <property type="match status" value="1"/>
</dbReference>
<protein>
    <submittedName>
        <fullName evidence="9">ABC transporter permease</fullName>
    </submittedName>
</protein>
<evidence type="ECO:0000256" key="4">
    <source>
        <dbReference type="ARBA" id="ARBA00022989"/>
    </source>
</evidence>
<feature type="transmembrane region" description="Helical" evidence="7">
    <location>
        <begin position="298"/>
        <end position="324"/>
    </location>
</feature>
<feature type="domain" description="ABC-2 type transporter transmembrane" evidence="8">
    <location>
        <begin position="19"/>
        <end position="405"/>
    </location>
</feature>
<feature type="transmembrane region" description="Helical" evidence="7">
    <location>
        <begin position="205"/>
        <end position="229"/>
    </location>
</feature>
<sequence>MKKLGVVLQYELMTYIKNKSYVISTVVIAVIAAAIMFVPRFIDISAITGITNSTEQNSGDSDSDKDNVDGKSDSDKDNKADNNKDVILIYDESGTFSDIQIIQAAFDDMKVEKVSSESELKDKVSDEEVKAGFVVHSLTDYEYIVYNKSMTDSIDMQFNQVLTALNQMVYCSIHNLDYEQIITAFNPEINSQTVVLGKDMGNNYFYCYALIIIIFMIIIFYGVMVATSVTQEKSNRTIEVLVTSADTKILFFGKVLAGTIASLCQAGILMLAIVGAYKFNQSAWGGMLDMLLDIPANVLVTYALFGLGGVLFYTFIYGAFGALVSKTEDINKSAGSIQMVIMIVYFITLFQLMNIDGIAMKVLSYLPISSYSAMFARVAMGNVAVWEVVVSFIILVASIIGVGMIGSSIYRMGTLRYGNPIKITTAIKSLRKQKNK</sequence>
<evidence type="ECO:0000313" key="10">
    <source>
        <dbReference type="Proteomes" id="UP001442364"/>
    </source>
</evidence>
<evidence type="ECO:0000313" key="9">
    <source>
        <dbReference type="EMBL" id="MEQ2378693.1"/>
    </source>
</evidence>
<name>A0ABV1BT87_9FIRM</name>
<feature type="transmembrane region" description="Helical" evidence="7">
    <location>
        <begin position="336"/>
        <end position="355"/>
    </location>
</feature>
<keyword evidence="2" id="KW-1003">Cell membrane</keyword>
<organism evidence="9 10">
    <name type="scientific">[Lactobacillus] rogosae</name>
    <dbReference type="NCBI Taxonomy" id="706562"/>
    <lineage>
        <taxon>Bacteria</taxon>
        <taxon>Bacillati</taxon>
        <taxon>Bacillota</taxon>
        <taxon>Clostridia</taxon>
        <taxon>Lachnospirales</taxon>
        <taxon>Lachnospiraceae</taxon>
        <taxon>Lachnospira</taxon>
    </lineage>
</organism>
<feature type="region of interest" description="Disordered" evidence="6">
    <location>
        <begin position="53"/>
        <end position="78"/>
    </location>
</feature>
<reference evidence="9 10" key="1">
    <citation type="submission" date="2024-03" db="EMBL/GenBank/DDBJ databases">
        <title>Human intestinal bacterial collection.</title>
        <authorList>
            <person name="Pauvert C."/>
            <person name="Hitch T.C.A."/>
            <person name="Clavel T."/>
        </authorList>
    </citation>
    <scope>NUCLEOTIDE SEQUENCE [LARGE SCALE GENOMIC DNA]</scope>
    <source>
        <strain evidence="9 10">CLA-AA-H255</strain>
    </source>
</reference>
<evidence type="ECO:0000256" key="2">
    <source>
        <dbReference type="ARBA" id="ARBA00022475"/>
    </source>
</evidence>
<dbReference type="Pfam" id="PF12698">
    <property type="entry name" value="ABC2_membrane_3"/>
    <property type="match status" value="1"/>
</dbReference>
<accession>A0ABV1BT87</accession>
<evidence type="ECO:0000256" key="3">
    <source>
        <dbReference type="ARBA" id="ARBA00022692"/>
    </source>
</evidence>
<dbReference type="EMBL" id="JBBMER010000001">
    <property type="protein sequence ID" value="MEQ2378693.1"/>
    <property type="molecule type" value="Genomic_DNA"/>
</dbReference>
<feature type="transmembrane region" description="Helical" evidence="7">
    <location>
        <begin position="20"/>
        <end position="38"/>
    </location>
</feature>
<keyword evidence="10" id="KW-1185">Reference proteome</keyword>
<evidence type="ECO:0000259" key="8">
    <source>
        <dbReference type="Pfam" id="PF12698"/>
    </source>
</evidence>
<evidence type="ECO:0000256" key="6">
    <source>
        <dbReference type="SAM" id="MobiDB-lite"/>
    </source>
</evidence>
<dbReference type="PANTHER" id="PTHR30294:SF29">
    <property type="entry name" value="MULTIDRUG ABC TRANSPORTER PERMEASE YBHS-RELATED"/>
    <property type="match status" value="1"/>
</dbReference>
<comment type="subcellular location">
    <subcellularLocation>
        <location evidence="1">Cell membrane</location>
        <topology evidence="1">Multi-pass membrane protein</topology>
    </subcellularLocation>
</comment>
<dbReference type="InterPro" id="IPR013525">
    <property type="entry name" value="ABC2_TM"/>
</dbReference>
<feature type="compositionally biased region" description="Basic and acidic residues" evidence="6">
    <location>
        <begin position="62"/>
        <end position="78"/>
    </location>
</feature>
<dbReference type="InterPro" id="IPR051449">
    <property type="entry name" value="ABC-2_transporter_component"/>
</dbReference>
<evidence type="ECO:0000256" key="7">
    <source>
        <dbReference type="SAM" id="Phobius"/>
    </source>
</evidence>
<proteinExistence type="predicted"/>
<comment type="caution">
    <text evidence="9">The sequence shown here is derived from an EMBL/GenBank/DDBJ whole genome shotgun (WGS) entry which is preliminary data.</text>
</comment>
<feature type="transmembrane region" description="Helical" evidence="7">
    <location>
        <begin position="386"/>
        <end position="406"/>
    </location>
</feature>
<gene>
    <name evidence="9" type="ORF">WMO14_02165</name>
</gene>
<keyword evidence="4 7" id="KW-1133">Transmembrane helix</keyword>
<keyword evidence="3 7" id="KW-0812">Transmembrane</keyword>
<evidence type="ECO:0000256" key="5">
    <source>
        <dbReference type="ARBA" id="ARBA00023136"/>
    </source>
</evidence>
<keyword evidence="5 7" id="KW-0472">Membrane</keyword>
<evidence type="ECO:0000256" key="1">
    <source>
        <dbReference type="ARBA" id="ARBA00004651"/>
    </source>
</evidence>
<dbReference type="Proteomes" id="UP001442364">
    <property type="component" value="Unassembled WGS sequence"/>
</dbReference>
<dbReference type="RefSeq" id="WP_022503162.1">
    <property type="nucleotide sequence ID" value="NZ_DAWCMB010000233.1"/>
</dbReference>
<feature type="transmembrane region" description="Helical" evidence="7">
    <location>
        <begin position="362"/>
        <end position="380"/>
    </location>
</feature>
<feature type="transmembrane region" description="Helical" evidence="7">
    <location>
        <begin position="249"/>
        <end position="277"/>
    </location>
</feature>